<organism evidence="1">
    <name type="scientific">viral metagenome</name>
    <dbReference type="NCBI Taxonomy" id="1070528"/>
    <lineage>
        <taxon>unclassified sequences</taxon>
        <taxon>metagenomes</taxon>
        <taxon>organismal metagenomes</taxon>
    </lineage>
</organism>
<name>A0A6C0LZE0_9ZZZZ</name>
<reference evidence="1" key="1">
    <citation type="journal article" date="2020" name="Nature">
        <title>Giant virus diversity and host interactions through global metagenomics.</title>
        <authorList>
            <person name="Schulz F."/>
            <person name="Roux S."/>
            <person name="Paez-Espino D."/>
            <person name="Jungbluth S."/>
            <person name="Walsh D.A."/>
            <person name="Denef V.J."/>
            <person name="McMahon K.D."/>
            <person name="Konstantinidis K.T."/>
            <person name="Eloe-Fadrosh E.A."/>
            <person name="Kyrpides N.C."/>
            <person name="Woyke T."/>
        </authorList>
    </citation>
    <scope>NUCLEOTIDE SEQUENCE</scope>
    <source>
        <strain evidence="1">GVMAG-S-1017244-22</strain>
    </source>
</reference>
<proteinExistence type="predicted"/>
<protein>
    <recommendedName>
        <fullName evidence="2">Papain-like cysteine peptidase</fullName>
    </recommendedName>
</protein>
<evidence type="ECO:0000313" key="1">
    <source>
        <dbReference type="EMBL" id="QHU34934.1"/>
    </source>
</evidence>
<dbReference type="AlphaFoldDB" id="A0A6C0LZE0"/>
<evidence type="ECO:0008006" key="2">
    <source>
        <dbReference type="Google" id="ProtNLM"/>
    </source>
</evidence>
<dbReference type="EMBL" id="MN740581">
    <property type="protein sequence ID" value="QHU34934.1"/>
    <property type="molecule type" value="Genomic_DNA"/>
</dbReference>
<sequence length="230" mass="27884">MSKYKYIISLGEDCFMRSLIDRYNIREKFKIRMPFDGSIHPYEEICRLIETDFLDYNNNIVWKNNNFYGSNGILMNHERTTDINILKDQLNKRIEQFKETLNCEENILFLIHNKNKNINFNFDLIQKALKNKYPNLKYHIFVFNNYNEEYYINKTENTTYLNIFWNPNNIVDFSNLNYDDINNDFICQMYITQYGIDFSLKVLKEICCILDEDYNKFTLNKNYNFGESLS</sequence>
<accession>A0A6C0LZE0</accession>